<dbReference type="EMBL" id="JANQDX010000003">
    <property type="protein sequence ID" value="KAL0926244.1"/>
    <property type="molecule type" value="Genomic_DNA"/>
</dbReference>
<comment type="caution">
    <text evidence="1">The sequence shown here is derived from an EMBL/GenBank/DDBJ whole genome shotgun (WGS) entry which is preliminary data.</text>
</comment>
<dbReference type="AlphaFoldDB" id="A0ABD0VMD0"/>
<reference evidence="1 2" key="1">
    <citation type="journal article" date="2024" name="Plant Biotechnol. J.">
        <title>Dendrobium thyrsiflorum genome and its molecular insights into genes involved in important horticultural traits.</title>
        <authorList>
            <person name="Chen B."/>
            <person name="Wang J.Y."/>
            <person name="Zheng P.J."/>
            <person name="Li K.L."/>
            <person name="Liang Y.M."/>
            <person name="Chen X.F."/>
            <person name="Zhang C."/>
            <person name="Zhao X."/>
            <person name="He X."/>
            <person name="Zhang G.Q."/>
            <person name="Liu Z.J."/>
            <person name="Xu Q."/>
        </authorList>
    </citation>
    <scope>NUCLEOTIDE SEQUENCE [LARGE SCALE GENOMIC DNA]</scope>
    <source>
        <strain evidence="1">GZMU011</strain>
    </source>
</reference>
<evidence type="ECO:0000313" key="2">
    <source>
        <dbReference type="Proteomes" id="UP001552299"/>
    </source>
</evidence>
<accession>A0ABD0VMD0</accession>
<name>A0ABD0VMD0_DENTH</name>
<dbReference type="Proteomes" id="UP001552299">
    <property type="component" value="Unassembled WGS sequence"/>
</dbReference>
<evidence type="ECO:0000313" key="1">
    <source>
        <dbReference type="EMBL" id="KAL0926244.1"/>
    </source>
</evidence>
<sequence length="89" mass="10484">MLSRRSLFAVQKFQNLVICHPSCMADPEHDHDFVFNDQELINILRSLFFNIDFENDQSVEDYVERILFSLASAIDQQHPPVQWRLTSES</sequence>
<protein>
    <submittedName>
        <fullName evidence="1">Uncharacterized protein</fullName>
    </submittedName>
</protein>
<organism evidence="1 2">
    <name type="scientific">Dendrobium thyrsiflorum</name>
    <name type="common">Pinecone-like raceme dendrobium</name>
    <name type="synonym">Orchid</name>
    <dbReference type="NCBI Taxonomy" id="117978"/>
    <lineage>
        <taxon>Eukaryota</taxon>
        <taxon>Viridiplantae</taxon>
        <taxon>Streptophyta</taxon>
        <taxon>Embryophyta</taxon>
        <taxon>Tracheophyta</taxon>
        <taxon>Spermatophyta</taxon>
        <taxon>Magnoliopsida</taxon>
        <taxon>Liliopsida</taxon>
        <taxon>Asparagales</taxon>
        <taxon>Orchidaceae</taxon>
        <taxon>Epidendroideae</taxon>
        <taxon>Malaxideae</taxon>
        <taxon>Dendrobiinae</taxon>
        <taxon>Dendrobium</taxon>
    </lineage>
</organism>
<proteinExistence type="predicted"/>
<keyword evidence="2" id="KW-1185">Reference proteome</keyword>
<gene>
    <name evidence="1" type="ORF">M5K25_002458</name>
</gene>